<comment type="subcellular location">
    <subcellularLocation>
        <location evidence="1 4">Bacterial flagellum basal body</location>
    </subcellularLocation>
</comment>
<dbReference type="NCBIfam" id="TIGR03506">
    <property type="entry name" value="FlgEFG_subfam"/>
    <property type="match status" value="1"/>
</dbReference>
<dbReference type="InterPro" id="IPR020013">
    <property type="entry name" value="Flagellar_FlgE/F/G"/>
</dbReference>
<evidence type="ECO:0000256" key="4">
    <source>
        <dbReference type="RuleBase" id="RU362116"/>
    </source>
</evidence>
<dbReference type="SUPFAM" id="SSF117143">
    <property type="entry name" value="Flagellar hook protein flgE"/>
    <property type="match status" value="1"/>
</dbReference>
<name>A0ABU1YH84_ROSSA</name>
<dbReference type="InterPro" id="IPR001444">
    <property type="entry name" value="Flag_bb_rod_N"/>
</dbReference>
<feature type="domain" description="Flagellar basal body rod protein N-terminal" evidence="5">
    <location>
        <begin position="4"/>
        <end position="34"/>
    </location>
</feature>
<dbReference type="Proteomes" id="UP001180453">
    <property type="component" value="Unassembled WGS sequence"/>
</dbReference>
<protein>
    <submittedName>
        <fullName evidence="7">Flagellar basal body rod protein FlgG</fullName>
    </submittedName>
</protein>
<comment type="caution">
    <text evidence="7">The sequence shown here is derived from an EMBL/GenBank/DDBJ whole genome shotgun (WGS) entry which is preliminary data.</text>
</comment>
<dbReference type="PANTHER" id="PTHR30435:SF19">
    <property type="entry name" value="FLAGELLAR BASAL-BODY ROD PROTEIN FLGG"/>
    <property type="match status" value="1"/>
</dbReference>
<dbReference type="InterPro" id="IPR037925">
    <property type="entry name" value="FlgE/F/G-like"/>
</dbReference>
<dbReference type="PANTHER" id="PTHR30435">
    <property type="entry name" value="FLAGELLAR PROTEIN"/>
    <property type="match status" value="1"/>
</dbReference>
<keyword evidence="7" id="KW-0282">Flagellum</keyword>
<comment type="similarity">
    <text evidence="2 4">Belongs to the flagella basal body rod proteins family.</text>
</comment>
<evidence type="ECO:0000259" key="5">
    <source>
        <dbReference type="Pfam" id="PF00460"/>
    </source>
</evidence>
<organism evidence="7 8">
    <name type="scientific">Roseateles saccharophilus</name>
    <name type="common">Pseudomonas saccharophila</name>
    <dbReference type="NCBI Taxonomy" id="304"/>
    <lineage>
        <taxon>Bacteria</taxon>
        <taxon>Pseudomonadati</taxon>
        <taxon>Pseudomonadota</taxon>
        <taxon>Betaproteobacteria</taxon>
        <taxon>Burkholderiales</taxon>
        <taxon>Sphaerotilaceae</taxon>
        <taxon>Roseateles</taxon>
    </lineage>
</organism>
<dbReference type="InterPro" id="IPR010930">
    <property type="entry name" value="Flg_bb/hook_C_dom"/>
</dbReference>
<evidence type="ECO:0000313" key="8">
    <source>
        <dbReference type="Proteomes" id="UP001180453"/>
    </source>
</evidence>
<evidence type="ECO:0000256" key="2">
    <source>
        <dbReference type="ARBA" id="ARBA00009677"/>
    </source>
</evidence>
<reference evidence="7 8" key="1">
    <citation type="submission" date="2023-07" db="EMBL/GenBank/DDBJ databases">
        <title>Sorghum-associated microbial communities from plants grown in Nebraska, USA.</title>
        <authorList>
            <person name="Schachtman D."/>
        </authorList>
    </citation>
    <scope>NUCLEOTIDE SEQUENCE [LARGE SCALE GENOMIC DNA]</scope>
    <source>
        <strain evidence="7 8">BE314</strain>
    </source>
</reference>
<evidence type="ECO:0000313" key="7">
    <source>
        <dbReference type="EMBL" id="MDR7268225.1"/>
    </source>
</evidence>
<keyword evidence="8" id="KW-1185">Reference proteome</keyword>
<keyword evidence="3 4" id="KW-0975">Bacterial flagellum</keyword>
<evidence type="ECO:0000256" key="1">
    <source>
        <dbReference type="ARBA" id="ARBA00004117"/>
    </source>
</evidence>
<evidence type="ECO:0000256" key="3">
    <source>
        <dbReference type="ARBA" id="ARBA00023143"/>
    </source>
</evidence>
<keyword evidence="7" id="KW-0966">Cell projection</keyword>
<feature type="domain" description="Flagellar basal-body/hook protein C-terminal" evidence="6">
    <location>
        <begin position="186"/>
        <end position="229"/>
    </location>
</feature>
<accession>A0ABU1YH84</accession>
<gene>
    <name evidence="7" type="ORF">J2X20_000854</name>
</gene>
<proteinExistence type="inferred from homology"/>
<dbReference type="Pfam" id="PF06429">
    <property type="entry name" value="Flg_bbr_C"/>
    <property type="match status" value="1"/>
</dbReference>
<dbReference type="Pfam" id="PF00460">
    <property type="entry name" value="Flg_bb_rod"/>
    <property type="match status" value="1"/>
</dbReference>
<dbReference type="EMBL" id="JAVDXU010000001">
    <property type="protein sequence ID" value="MDR7268225.1"/>
    <property type="molecule type" value="Genomic_DNA"/>
</dbReference>
<keyword evidence="7" id="KW-0969">Cilium</keyword>
<sequence length="235" mass="25192">MNTLEIAAIGLQQDLDRLKLTSHNVANLSTPGYKRQIAVQTPFADLVGPASELQVQTDVRAGKLNATGQALDIALPDGRYLLLEAEDGGLALSRQGALQIDAQGLLRTLAGQKVLGARGAVSLRADQRAGLEIDAQGQLRQQGQVVDALRLIGVRPNQALRPLGDGLYVADSSQWEAESPVIGVRSGHLEQSNVLSSQEMVTLMSITRHAETMVRLFQAADDMQATAIRRLGENN</sequence>
<dbReference type="RefSeq" id="WP_310261342.1">
    <property type="nucleotide sequence ID" value="NZ_JAVDXU010000001.1"/>
</dbReference>
<evidence type="ECO:0000259" key="6">
    <source>
        <dbReference type="Pfam" id="PF06429"/>
    </source>
</evidence>